<evidence type="ECO:0000256" key="6">
    <source>
        <dbReference type="ARBA" id="ARBA00023136"/>
    </source>
</evidence>
<feature type="transmembrane region" description="Helical" evidence="9">
    <location>
        <begin position="177"/>
        <end position="194"/>
    </location>
</feature>
<feature type="transmembrane region" description="Helical" evidence="9">
    <location>
        <begin position="29"/>
        <end position="52"/>
    </location>
</feature>
<dbReference type="PANTHER" id="PTHR11003:SF249">
    <property type="entry name" value="TWO PORE POTASSIUM CHANNEL PROTEIN SUP-9"/>
    <property type="match status" value="1"/>
</dbReference>
<comment type="subcellular location">
    <subcellularLocation>
        <location evidence="1">Membrane</location>
        <topology evidence="1">Multi-pass membrane protein</topology>
    </subcellularLocation>
</comment>
<accession>A0ABM1TA41</accession>
<dbReference type="InterPro" id="IPR005408">
    <property type="entry name" value="2pore_dom_K_chnl_TWIK"/>
</dbReference>
<evidence type="ECO:0000256" key="3">
    <source>
        <dbReference type="ARBA" id="ARBA00022692"/>
    </source>
</evidence>
<feature type="transmembrane region" description="Helical" evidence="9">
    <location>
        <begin position="206"/>
        <end position="232"/>
    </location>
</feature>
<evidence type="ECO:0000256" key="7">
    <source>
        <dbReference type="ARBA" id="ARBA00023303"/>
    </source>
</evidence>
<dbReference type="PRINTS" id="PR01333">
    <property type="entry name" value="2POREKCHANEL"/>
</dbReference>
<keyword evidence="4 9" id="KW-1133">Transmembrane helix</keyword>
<dbReference type="PRINTS" id="PR01586">
    <property type="entry name" value="TWIKCHANNEL"/>
</dbReference>
<feature type="domain" description="Potassium channel" evidence="10">
    <location>
        <begin position="154"/>
        <end position="229"/>
    </location>
</feature>
<gene>
    <name evidence="12" type="primary">LOC106468674</name>
</gene>
<keyword evidence="11" id="KW-1185">Reference proteome</keyword>
<protein>
    <submittedName>
        <fullName evidence="12">Potassium channel subfamily K member 1-like isoform X2</fullName>
    </submittedName>
</protein>
<dbReference type="InterPro" id="IPR003280">
    <property type="entry name" value="2pore_dom_K_chnl"/>
</dbReference>
<dbReference type="GeneID" id="106468674"/>
<dbReference type="Gene3D" id="1.10.287.70">
    <property type="match status" value="2"/>
</dbReference>
<sequence length="292" mass="33195">MEKGSENQPLLQITAPHLKQCCWVRRSNFLLFGTTVLYLSFLMLGAYMFWWLEYPIEMQIRDQLRLLKKEFLEVFPCVSGYGHVTPLSRGGKVFCIVYGLLGIPLTLILLTAYVERLMIPTTWFLQFLNSKFGHLYQSFNIRMVHFATVATAIISLFFLIPAAILSYLEPDWDFLDSIYYCFISLTTIGLGDYIPGEGTDHKLRPLYKVCVTFYLLIGLTFMMLLLAVLYGIPQLNLGIYCLLESDELVGADPKKMGLSRTGGSQKYIQHTDETTTTTGTRHIKASSSGNNL</sequence>
<evidence type="ECO:0000256" key="1">
    <source>
        <dbReference type="ARBA" id="ARBA00004141"/>
    </source>
</evidence>
<evidence type="ECO:0000256" key="2">
    <source>
        <dbReference type="ARBA" id="ARBA00022448"/>
    </source>
</evidence>
<comment type="similarity">
    <text evidence="8">Belongs to the two pore domain potassium channel (TC 1.A.1.8) family.</text>
</comment>
<keyword evidence="5 8" id="KW-0406">Ion transport</keyword>
<feature type="transmembrane region" description="Helical" evidence="9">
    <location>
        <begin position="96"/>
        <end position="114"/>
    </location>
</feature>
<dbReference type="SUPFAM" id="SSF81324">
    <property type="entry name" value="Voltage-gated potassium channels"/>
    <property type="match status" value="2"/>
</dbReference>
<evidence type="ECO:0000313" key="11">
    <source>
        <dbReference type="Proteomes" id="UP000694941"/>
    </source>
</evidence>
<evidence type="ECO:0000313" key="12">
    <source>
        <dbReference type="RefSeq" id="XP_022252747.1"/>
    </source>
</evidence>
<name>A0ABM1TA41_LIMPO</name>
<keyword evidence="7 8" id="KW-0407">Ion channel</keyword>
<evidence type="ECO:0000256" key="5">
    <source>
        <dbReference type="ARBA" id="ARBA00023065"/>
    </source>
</evidence>
<dbReference type="PANTHER" id="PTHR11003">
    <property type="entry name" value="POTASSIUM CHANNEL, SUBFAMILY K"/>
    <property type="match status" value="1"/>
</dbReference>
<keyword evidence="2 8" id="KW-0813">Transport</keyword>
<dbReference type="Pfam" id="PF07885">
    <property type="entry name" value="Ion_trans_2"/>
    <property type="match status" value="2"/>
</dbReference>
<feature type="transmembrane region" description="Helical" evidence="9">
    <location>
        <begin position="144"/>
        <end position="165"/>
    </location>
</feature>
<keyword evidence="6 9" id="KW-0472">Membrane</keyword>
<evidence type="ECO:0000256" key="8">
    <source>
        <dbReference type="RuleBase" id="RU003857"/>
    </source>
</evidence>
<dbReference type="InterPro" id="IPR013099">
    <property type="entry name" value="K_chnl_dom"/>
</dbReference>
<evidence type="ECO:0000259" key="10">
    <source>
        <dbReference type="Pfam" id="PF07885"/>
    </source>
</evidence>
<dbReference type="RefSeq" id="XP_022252747.1">
    <property type="nucleotide sequence ID" value="XM_022397039.1"/>
</dbReference>
<organism evidence="11 12">
    <name type="scientific">Limulus polyphemus</name>
    <name type="common">Atlantic horseshoe crab</name>
    <dbReference type="NCBI Taxonomy" id="6850"/>
    <lineage>
        <taxon>Eukaryota</taxon>
        <taxon>Metazoa</taxon>
        <taxon>Ecdysozoa</taxon>
        <taxon>Arthropoda</taxon>
        <taxon>Chelicerata</taxon>
        <taxon>Merostomata</taxon>
        <taxon>Xiphosura</taxon>
        <taxon>Limulidae</taxon>
        <taxon>Limulus</taxon>
    </lineage>
</organism>
<evidence type="ECO:0000256" key="4">
    <source>
        <dbReference type="ARBA" id="ARBA00022989"/>
    </source>
</evidence>
<proteinExistence type="inferred from homology"/>
<reference evidence="12" key="1">
    <citation type="submission" date="2025-08" db="UniProtKB">
        <authorList>
            <consortium name="RefSeq"/>
        </authorList>
    </citation>
    <scope>IDENTIFICATION</scope>
    <source>
        <tissue evidence="12">Muscle</tissue>
    </source>
</reference>
<dbReference type="Proteomes" id="UP000694941">
    <property type="component" value="Unplaced"/>
</dbReference>
<feature type="domain" description="Potassium channel" evidence="10">
    <location>
        <begin position="80"/>
        <end position="117"/>
    </location>
</feature>
<evidence type="ECO:0000256" key="9">
    <source>
        <dbReference type="SAM" id="Phobius"/>
    </source>
</evidence>
<keyword evidence="3 8" id="KW-0812">Transmembrane</keyword>